<accession>A0AAW0WID3</accession>
<name>A0AAW0WID3_CHEQU</name>
<feature type="non-terminal residue" evidence="1">
    <location>
        <position position="1"/>
    </location>
</feature>
<proteinExistence type="predicted"/>
<protein>
    <submittedName>
        <fullName evidence="1">Uncharacterized protein</fullName>
    </submittedName>
</protein>
<keyword evidence="2" id="KW-1185">Reference proteome</keyword>
<evidence type="ECO:0000313" key="2">
    <source>
        <dbReference type="Proteomes" id="UP001445076"/>
    </source>
</evidence>
<dbReference type="Proteomes" id="UP001445076">
    <property type="component" value="Unassembled WGS sequence"/>
</dbReference>
<gene>
    <name evidence="1" type="ORF">OTU49_010080</name>
</gene>
<reference evidence="1 2" key="1">
    <citation type="journal article" date="2024" name="BMC Genomics">
        <title>Genome assembly of redclaw crayfish (Cherax quadricarinatus) provides insights into its immune adaptation and hypoxia tolerance.</title>
        <authorList>
            <person name="Liu Z."/>
            <person name="Zheng J."/>
            <person name="Li H."/>
            <person name="Fang K."/>
            <person name="Wang S."/>
            <person name="He J."/>
            <person name="Zhou D."/>
            <person name="Weng S."/>
            <person name="Chi M."/>
            <person name="Gu Z."/>
            <person name="He J."/>
            <person name="Li F."/>
            <person name="Wang M."/>
        </authorList>
    </citation>
    <scope>NUCLEOTIDE SEQUENCE [LARGE SCALE GENOMIC DNA]</scope>
    <source>
        <strain evidence="1">ZL_2023a</strain>
    </source>
</reference>
<organism evidence="1 2">
    <name type="scientific">Cherax quadricarinatus</name>
    <name type="common">Australian red claw crayfish</name>
    <dbReference type="NCBI Taxonomy" id="27406"/>
    <lineage>
        <taxon>Eukaryota</taxon>
        <taxon>Metazoa</taxon>
        <taxon>Ecdysozoa</taxon>
        <taxon>Arthropoda</taxon>
        <taxon>Crustacea</taxon>
        <taxon>Multicrustacea</taxon>
        <taxon>Malacostraca</taxon>
        <taxon>Eumalacostraca</taxon>
        <taxon>Eucarida</taxon>
        <taxon>Decapoda</taxon>
        <taxon>Pleocyemata</taxon>
        <taxon>Astacidea</taxon>
        <taxon>Parastacoidea</taxon>
        <taxon>Parastacidae</taxon>
        <taxon>Cherax</taxon>
    </lineage>
</organism>
<feature type="non-terminal residue" evidence="1">
    <location>
        <position position="123"/>
    </location>
</feature>
<sequence>EDEGGGGGESLQQLPCSQFSLVVEWEAAASPSSTCVHHCTRQNIPVVSFTISTAHSPAGVRVEEVERGCSKKLKVTHEEESTCEIDGGGVGGRKGDIFTLVASSSVTTNAELHYILTSIYDIN</sequence>
<comment type="caution">
    <text evidence="1">The sequence shown here is derived from an EMBL/GenBank/DDBJ whole genome shotgun (WGS) entry which is preliminary data.</text>
</comment>
<dbReference type="AlphaFoldDB" id="A0AAW0WID3"/>
<evidence type="ECO:0000313" key="1">
    <source>
        <dbReference type="EMBL" id="KAK8726831.1"/>
    </source>
</evidence>
<dbReference type="EMBL" id="JARKIK010000078">
    <property type="protein sequence ID" value="KAK8726831.1"/>
    <property type="molecule type" value="Genomic_DNA"/>
</dbReference>